<accession>A0ABP0KPG6</accession>
<feature type="compositionally biased region" description="Polar residues" evidence="1">
    <location>
        <begin position="114"/>
        <end position="124"/>
    </location>
</feature>
<comment type="caution">
    <text evidence="3">The sequence shown here is derived from an EMBL/GenBank/DDBJ whole genome shotgun (WGS) entry which is preliminary data.</text>
</comment>
<reference evidence="3 4" key="1">
    <citation type="submission" date="2024-02" db="EMBL/GenBank/DDBJ databases">
        <authorList>
            <person name="Chen Y."/>
            <person name="Shah S."/>
            <person name="Dougan E. K."/>
            <person name="Thang M."/>
            <person name="Chan C."/>
        </authorList>
    </citation>
    <scope>NUCLEOTIDE SEQUENCE [LARGE SCALE GENOMIC DNA]</scope>
</reference>
<feature type="non-terminal residue" evidence="3">
    <location>
        <position position="1"/>
    </location>
</feature>
<evidence type="ECO:0000313" key="2">
    <source>
        <dbReference type="EMBL" id="CAK9028723.1"/>
    </source>
</evidence>
<evidence type="ECO:0000313" key="4">
    <source>
        <dbReference type="Proteomes" id="UP001642464"/>
    </source>
</evidence>
<feature type="compositionally biased region" description="Low complexity" evidence="1">
    <location>
        <begin position="58"/>
        <end position="85"/>
    </location>
</feature>
<dbReference type="Proteomes" id="UP001642464">
    <property type="component" value="Unassembled WGS sequence"/>
</dbReference>
<gene>
    <name evidence="2" type="ORF">SCF082_LOCUS18486</name>
    <name evidence="3" type="ORF">SCF082_LOCUS18495</name>
</gene>
<dbReference type="EMBL" id="CAXAMM010012381">
    <property type="protein sequence ID" value="CAK9028750.1"/>
    <property type="molecule type" value="Genomic_DNA"/>
</dbReference>
<proteinExistence type="predicted"/>
<name>A0ABP0KPG6_9DINO</name>
<organism evidence="3 4">
    <name type="scientific">Durusdinium trenchii</name>
    <dbReference type="NCBI Taxonomy" id="1381693"/>
    <lineage>
        <taxon>Eukaryota</taxon>
        <taxon>Sar</taxon>
        <taxon>Alveolata</taxon>
        <taxon>Dinophyceae</taxon>
        <taxon>Suessiales</taxon>
        <taxon>Symbiodiniaceae</taxon>
        <taxon>Durusdinium</taxon>
    </lineage>
</organism>
<protein>
    <submittedName>
        <fullName evidence="3">Uncharacterized protein</fullName>
    </submittedName>
</protein>
<dbReference type="EMBL" id="CAXAMM010012370">
    <property type="protein sequence ID" value="CAK9028723.1"/>
    <property type="molecule type" value="Genomic_DNA"/>
</dbReference>
<keyword evidence="4" id="KW-1185">Reference proteome</keyword>
<evidence type="ECO:0000313" key="3">
    <source>
        <dbReference type="EMBL" id="CAK9028750.1"/>
    </source>
</evidence>
<sequence length="357" mass="38354">DPATTSTSDQEGHLSVAYGSFEFGANASEGGDQASSVLEEGIPDLLFEVPKLGAVADSSSLLEESSEVAELPSSAPESASVSIEPPKAPAVTSGDSDPPPKAPPFLPYDLTPKGASSSSGEAAVNPSSIIVIEDEAIELEETGIGSRFPHSTTACCTESQGHSVDKSSFVRIKQHLLVWDWRQVLDTDSEGIPPRHIESLHHLRSLAGRAGNTTKLIIGSHIERSQSNLENLLYLTELSNLPVCYILITEQRCGPAGKLAACQALSSGLAFIFDDNPEIVNNFWGSGQVAFQVRKPRAEIVAPHQFYDWSCSSAHAIEKAETFIRTFSLAEDLSCAYIRLLRVVLPVERSANPDWLL</sequence>
<feature type="compositionally biased region" description="Pro residues" evidence="1">
    <location>
        <begin position="97"/>
        <end position="106"/>
    </location>
</feature>
<evidence type="ECO:0000256" key="1">
    <source>
        <dbReference type="SAM" id="MobiDB-lite"/>
    </source>
</evidence>
<feature type="region of interest" description="Disordered" evidence="1">
    <location>
        <begin position="58"/>
        <end position="124"/>
    </location>
</feature>